<proteinExistence type="predicted"/>
<organism evidence="4 5">
    <name type="scientific">Candidatus Giovannonibacteria bacterium RIFCSPHIGHO2_02_43_13</name>
    <dbReference type="NCBI Taxonomy" id="1798330"/>
    <lineage>
        <taxon>Bacteria</taxon>
        <taxon>Candidatus Giovannoniibacteriota</taxon>
    </lineage>
</organism>
<dbReference type="Proteomes" id="UP000178425">
    <property type="component" value="Unassembled WGS sequence"/>
</dbReference>
<dbReference type="PANTHER" id="PTHR46401">
    <property type="entry name" value="GLYCOSYLTRANSFERASE WBBK-RELATED"/>
    <property type="match status" value="1"/>
</dbReference>
<comment type="caution">
    <text evidence="4">The sequence shown here is derived from an EMBL/GenBank/DDBJ whole genome shotgun (WGS) entry which is preliminary data.</text>
</comment>
<dbReference type="InterPro" id="IPR028098">
    <property type="entry name" value="Glyco_trans_4-like_N"/>
</dbReference>
<feature type="domain" description="Glycosyltransferase subfamily 4-like N-terminal" evidence="3">
    <location>
        <begin position="14"/>
        <end position="198"/>
    </location>
</feature>
<dbReference type="PANTHER" id="PTHR46401:SF2">
    <property type="entry name" value="GLYCOSYLTRANSFERASE WBBK-RELATED"/>
    <property type="match status" value="1"/>
</dbReference>
<dbReference type="GO" id="GO:0016757">
    <property type="term" value="F:glycosyltransferase activity"/>
    <property type="evidence" value="ECO:0007669"/>
    <property type="project" value="InterPro"/>
</dbReference>
<name>A0A1F5WPK7_9BACT</name>
<dbReference type="Pfam" id="PF13439">
    <property type="entry name" value="Glyco_transf_4"/>
    <property type="match status" value="1"/>
</dbReference>
<dbReference type="CDD" id="cd03801">
    <property type="entry name" value="GT4_PimA-like"/>
    <property type="match status" value="1"/>
</dbReference>
<evidence type="ECO:0000313" key="5">
    <source>
        <dbReference type="Proteomes" id="UP000178425"/>
    </source>
</evidence>
<accession>A0A1F5WPK7</accession>
<evidence type="ECO:0000256" key="1">
    <source>
        <dbReference type="ARBA" id="ARBA00022679"/>
    </source>
</evidence>
<dbReference type="InterPro" id="IPR001296">
    <property type="entry name" value="Glyco_trans_1"/>
</dbReference>
<evidence type="ECO:0000313" key="4">
    <source>
        <dbReference type="EMBL" id="OGF77575.1"/>
    </source>
</evidence>
<evidence type="ECO:0000259" key="3">
    <source>
        <dbReference type="Pfam" id="PF13439"/>
    </source>
</evidence>
<evidence type="ECO:0008006" key="6">
    <source>
        <dbReference type="Google" id="ProtNLM"/>
    </source>
</evidence>
<reference evidence="4 5" key="1">
    <citation type="journal article" date="2016" name="Nat. Commun.">
        <title>Thousands of microbial genomes shed light on interconnected biogeochemical processes in an aquifer system.</title>
        <authorList>
            <person name="Anantharaman K."/>
            <person name="Brown C.T."/>
            <person name="Hug L.A."/>
            <person name="Sharon I."/>
            <person name="Castelle C.J."/>
            <person name="Probst A.J."/>
            <person name="Thomas B.C."/>
            <person name="Singh A."/>
            <person name="Wilkins M.J."/>
            <person name="Karaoz U."/>
            <person name="Brodie E.L."/>
            <person name="Williams K.H."/>
            <person name="Hubbard S.S."/>
            <person name="Banfield J.F."/>
        </authorList>
    </citation>
    <scope>NUCLEOTIDE SEQUENCE [LARGE SCALE GENOMIC DNA]</scope>
</reference>
<feature type="domain" description="Glycosyl transferase family 1" evidence="2">
    <location>
        <begin position="207"/>
        <end position="368"/>
    </location>
</feature>
<dbReference type="EMBL" id="MFHI01000040">
    <property type="protein sequence ID" value="OGF77575.1"/>
    <property type="molecule type" value="Genomic_DNA"/>
</dbReference>
<dbReference type="Gene3D" id="3.40.50.2000">
    <property type="entry name" value="Glycogen Phosphorylase B"/>
    <property type="match status" value="2"/>
</dbReference>
<gene>
    <name evidence="4" type="ORF">A2W54_01885</name>
</gene>
<dbReference type="AlphaFoldDB" id="A0A1F5WPK7"/>
<sequence length="394" mass="44694">MKIAIIVRKLNLKGGVQKHVLYEARELKKLGHDVTLYTFLFSRDECYTDLLDDLKVVSLNTALPPYSNYFSWKKTESEFAKKLALAINTDTEILNPHDHGCYKVAYYYKKLVKNIPSVWTMHDMPTRAHSAEMSAEMDGIKSPLYKMAVNYFFDRYEIEKYIKKQDVVAVLDTRDKEFVKKYFGKDAEIVRNGVDVDRFPFYGRTAPTKKIRLFMNGIFFRHRRFEDGILAGKLLADAGYGVAISISGDYNSDKKYYAELTRLAAGLGQGVKVEFLGKVSEARLSELYKTSDIFLFPNHMQSWGLAVFEAMASGLPAIVSKSAGASEVLTDGENALLAEPKDPDGLAKQIKKLADNPGLYSKLSVDGRRFAAENISWESLAENYEKIFEHAKRK</sequence>
<dbReference type="Pfam" id="PF00534">
    <property type="entry name" value="Glycos_transf_1"/>
    <property type="match status" value="1"/>
</dbReference>
<evidence type="ECO:0000259" key="2">
    <source>
        <dbReference type="Pfam" id="PF00534"/>
    </source>
</evidence>
<dbReference type="SUPFAM" id="SSF53756">
    <property type="entry name" value="UDP-Glycosyltransferase/glycogen phosphorylase"/>
    <property type="match status" value="1"/>
</dbReference>
<keyword evidence="1" id="KW-0808">Transferase</keyword>
<protein>
    <recommendedName>
        <fullName evidence="6">Glycosyltransferase subfamily 4-like N-terminal domain-containing protein</fullName>
    </recommendedName>
</protein>